<dbReference type="RefSeq" id="WP_005681819.1">
    <property type="nucleotide sequence ID" value="NZ_JH724216.1"/>
</dbReference>
<dbReference type="InterPro" id="IPR025407">
    <property type="entry name" value="DUF4133"/>
</dbReference>
<keyword evidence="1" id="KW-1133">Transmembrane helix</keyword>
<protein>
    <recommendedName>
        <fullName evidence="4">Conjugative transposon protein TraF</fullName>
    </recommendedName>
</protein>
<dbReference type="PATRIC" id="fig|997883.3.peg.3341"/>
<sequence>MEYKLNKGVGQDVEFCGLKAQYLYLFAGGLLAVFLVFVILYMAGVNRLFCIALCVISASGITLGVFRLNRKYGPHGLMKLAAAGYRPYYIINRKRITSLFKRRKYAKHTQSVHPGK</sequence>
<dbReference type="Proteomes" id="UP000003879">
    <property type="component" value="Unassembled WGS sequence"/>
</dbReference>
<dbReference type="GeneID" id="75111819"/>
<dbReference type="AlphaFoldDB" id="A0A0E2AN63"/>
<comment type="caution">
    <text evidence="2">The sequence shown here is derived from an EMBL/GenBank/DDBJ whole genome shotgun (WGS) entry which is preliminary data.</text>
</comment>
<dbReference type="EMBL" id="AGXN01000016">
    <property type="protein sequence ID" value="EIY94247.1"/>
    <property type="molecule type" value="Genomic_DNA"/>
</dbReference>
<organism evidence="2 3">
    <name type="scientific">Bacteroides fragilis CL07T12C05</name>
    <dbReference type="NCBI Taxonomy" id="997883"/>
    <lineage>
        <taxon>Bacteria</taxon>
        <taxon>Pseudomonadati</taxon>
        <taxon>Bacteroidota</taxon>
        <taxon>Bacteroidia</taxon>
        <taxon>Bacteroidales</taxon>
        <taxon>Bacteroidaceae</taxon>
        <taxon>Bacteroides</taxon>
    </lineage>
</organism>
<feature type="transmembrane region" description="Helical" evidence="1">
    <location>
        <begin position="21"/>
        <end position="42"/>
    </location>
</feature>
<evidence type="ECO:0000313" key="2">
    <source>
        <dbReference type="EMBL" id="EIY94247.1"/>
    </source>
</evidence>
<dbReference type="HOGENOM" id="CLU_141616_0_0_10"/>
<keyword evidence="1" id="KW-0472">Membrane</keyword>
<dbReference type="Pfam" id="PF13571">
    <property type="entry name" value="DUF4133"/>
    <property type="match status" value="1"/>
</dbReference>
<feature type="transmembrane region" description="Helical" evidence="1">
    <location>
        <begin position="48"/>
        <end position="69"/>
    </location>
</feature>
<evidence type="ECO:0008006" key="4">
    <source>
        <dbReference type="Google" id="ProtNLM"/>
    </source>
</evidence>
<evidence type="ECO:0000256" key="1">
    <source>
        <dbReference type="SAM" id="Phobius"/>
    </source>
</evidence>
<evidence type="ECO:0000313" key="3">
    <source>
        <dbReference type="Proteomes" id="UP000003879"/>
    </source>
</evidence>
<keyword evidence="1" id="KW-0812">Transmembrane</keyword>
<accession>A0A0E2AN63</accession>
<reference evidence="2 3" key="1">
    <citation type="submission" date="2012-02" db="EMBL/GenBank/DDBJ databases">
        <title>The Genome Sequence of Bacteroides fragilis CL07T12C05.</title>
        <authorList>
            <consortium name="The Broad Institute Genome Sequencing Platform"/>
            <person name="Earl A."/>
            <person name="Ward D."/>
            <person name="Feldgarden M."/>
            <person name="Gevers D."/>
            <person name="Zitomersky N.L."/>
            <person name="Coyne M.J."/>
            <person name="Comstock L.E."/>
            <person name="Young S.K."/>
            <person name="Zeng Q."/>
            <person name="Gargeya S."/>
            <person name="Fitzgerald M."/>
            <person name="Haas B."/>
            <person name="Abouelleil A."/>
            <person name="Alvarado L."/>
            <person name="Arachchi H.M."/>
            <person name="Berlin A."/>
            <person name="Chapman S.B."/>
            <person name="Gearin G."/>
            <person name="Goldberg J."/>
            <person name="Griggs A."/>
            <person name="Gujja S."/>
            <person name="Hansen M."/>
            <person name="Heiman D."/>
            <person name="Howarth C."/>
            <person name="Larimer J."/>
            <person name="Lui A."/>
            <person name="MacDonald P.J.P."/>
            <person name="McCowen C."/>
            <person name="Montmayeur A."/>
            <person name="Murphy C."/>
            <person name="Neiman D."/>
            <person name="Pearson M."/>
            <person name="Priest M."/>
            <person name="Roberts A."/>
            <person name="Saif S."/>
            <person name="Shea T."/>
            <person name="Sisk P."/>
            <person name="Stolte C."/>
            <person name="Sykes S."/>
            <person name="Wortman J."/>
            <person name="Nusbaum C."/>
            <person name="Birren B."/>
        </authorList>
    </citation>
    <scope>NUCLEOTIDE SEQUENCE [LARGE SCALE GENOMIC DNA]</scope>
    <source>
        <strain evidence="2 3">CL07T12C05</strain>
    </source>
</reference>
<name>A0A0E2AN63_BACFG</name>
<proteinExistence type="predicted"/>
<gene>
    <name evidence="2" type="ORF">HMPREF1056_03198</name>
</gene>